<dbReference type="PANTHER" id="PTHR37313:SF1">
    <property type="entry name" value="UPF0749 PROTEIN RV1823"/>
    <property type="match status" value="1"/>
</dbReference>
<feature type="region of interest" description="Disordered" evidence="2">
    <location>
        <begin position="124"/>
        <end position="152"/>
    </location>
</feature>
<dbReference type="PANTHER" id="PTHR37313">
    <property type="entry name" value="UPF0749 PROTEIN RV1825"/>
    <property type="match status" value="1"/>
</dbReference>
<sequence length="267" mass="27683">MRRVAGCWGWRRALALALVLAVLGGVIALGARRAAVTADARDRLAVILRAQVGERSTALTGTEDRVGRLRSQLAVTREQRRRAQRDQARAVADVAALGPMTGSAAVTGPGVRIIVNDRLAGGSGAADPRVSASGTPRPHQTGPTAASGAPAPGRIQDHDLADLVNVLWISGAEAIAINGVRLTALSAIRAAGDIVLINFVPVLAPYSVEAVGDPLRLVRRVEQSAVVDRLRHRPGSPVTSLTASIAASLTLPAAPSPVLRHARRSGS</sequence>
<reference evidence="4" key="1">
    <citation type="submission" date="2015-02" db="EMBL/GenBank/DDBJ databases">
        <title>Draft Genome of Frankia sp. CpI1-S.</title>
        <authorList>
            <person name="Oshone R.T."/>
            <person name="Ngom M."/>
            <person name="Ghodhbane-Gtari F."/>
            <person name="Gtari M."/>
            <person name="Morris K."/>
            <person name="Thomas K."/>
            <person name="Sen A."/>
            <person name="Tisa L.S."/>
        </authorList>
    </citation>
    <scope>NUCLEOTIDE SEQUENCE [LARGE SCALE GENOMIC DNA]</scope>
    <source>
        <strain evidence="4">CpI1-S</strain>
    </source>
</reference>
<accession>A0A0D8BN85</accession>
<dbReference type="GO" id="GO:0005886">
    <property type="term" value="C:plasma membrane"/>
    <property type="evidence" value="ECO:0007669"/>
    <property type="project" value="TreeGrafter"/>
</dbReference>
<dbReference type="Pfam" id="PF05949">
    <property type="entry name" value="DUF881"/>
    <property type="match status" value="1"/>
</dbReference>
<evidence type="ECO:0000313" key="4">
    <source>
        <dbReference type="Proteomes" id="UP000032545"/>
    </source>
</evidence>
<dbReference type="RefSeq" id="WP_242422284.1">
    <property type="nucleotide sequence ID" value="NZ_JYFN01000004.1"/>
</dbReference>
<gene>
    <name evidence="3" type="ORF">FF36_00901</name>
</gene>
<dbReference type="Gene3D" id="3.30.70.1880">
    <property type="entry name" value="Protein of unknown function DUF881"/>
    <property type="match status" value="1"/>
</dbReference>
<dbReference type="Proteomes" id="UP000032545">
    <property type="component" value="Unassembled WGS sequence"/>
</dbReference>
<name>A0A0D8BN85_9ACTN</name>
<evidence type="ECO:0000256" key="1">
    <source>
        <dbReference type="ARBA" id="ARBA00009108"/>
    </source>
</evidence>
<evidence type="ECO:0000256" key="2">
    <source>
        <dbReference type="SAM" id="MobiDB-lite"/>
    </source>
</evidence>
<organism evidence="3 4">
    <name type="scientific">Frankia torreyi</name>
    <dbReference type="NCBI Taxonomy" id="1856"/>
    <lineage>
        <taxon>Bacteria</taxon>
        <taxon>Bacillati</taxon>
        <taxon>Actinomycetota</taxon>
        <taxon>Actinomycetes</taxon>
        <taxon>Frankiales</taxon>
        <taxon>Frankiaceae</taxon>
        <taxon>Frankia</taxon>
    </lineage>
</organism>
<evidence type="ECO:0000313" key="3">
    <source>
        <dbReference type="EMBL" id="KJE24892.1"/>
    </source>
</evidence>
<dbReference type="PATRIC" id="fig|1502723.3.peg.3476"/>
<evidence type="ECO:0008006" key="5">
    <source>
        <dbReference type="Google" id="ProtNLM"/>
    </source>
</evidence>
<comment type="caution">
    <text evidence="3">The sequence shown here is derived from an EMBL/GenBank/DDBJ whole genome shotgun (WGS) entry which is preliminary data.</text>
</comment>
<comment type="similarity">
    <text evidence="1">Belongs to the UPF0749 family.</text>
</comment>
<protein>
    <recommendedName>
        <fullName evidence="5">DUF881 domain-containing protein</fullName>
    </recommendedName>
</protein>
<dbReference type="EMBL" id="JYFN01000004">
    <property type="protein sequence ID" value="KJE24892.1"/>
    <property type="molecule type" value="Genomic_DNA"/>
</dbReference>
<proteinExistence type="inferred from homology"/>
<keyword evidence="4" id="KW-1185">Reference proteome</keyword>
<feature type="compositionally biased region" description="Low complexity" evidence="2">
    <location>
        <begin position="141"/>
        <end position="152"/>
    </location>
</feature>
<dbReference type="AlphaFoldDB" id="A0A0D8BN85"/>
<reference evidence="3 4" key="2">
    <citation type="journal article" date="2016" name="Genome Announc.">
        <title>Permanent Draft Genome Sequences for Two Variants of Frankia sp. Strain CpI1, the First Frankia Strain Isolated from Root Nodules of Comptonia peregrina.</title>
        <authorList>
            <person name="Oshone R."/>
            <person name="Hurst S.G.IV."/>
            <person name="Abebe-Akele F."/>
            <person name="Simpson S."/>
            <person name="Morris K."/>
            <person name="Thomas W.K."/>
            <person name="Tisa L.S."/>
        </authorList>
    </citation>
    <scope>NUCLEOTIDE SEQUENCE [LARGE SCALE GENOMIC DNA]</scope>
    <source>
        <strain evidence="4">CpI1-S</strain>
    </source>
</reference>
<dbReference type="InterPro" id="IPR010273">
    <property type="entry name" value="DUF881"/>
</dbReference>